<gene>
    <name evidence="2" type="ORF">CXY01_21570</name>
</gene>
<keyword evidence="1" id="KW-1133">Transmembrane helix</keyword>
<feature type="transmembrane region" description="Helical" evidence="1">
    <location>
        <begin position="914"/>
        <end position="935"/>
    </location>
</feature>
<dbReference type="PANTHER" id="PTHR38454:SF1">
    <property type="entry name" value="INTEGRAL MEMBRANE PROTEIN"/>
    <property type="match status" value="1"/>
</dbReference>
<protein>
    <recommendedName>
        <fullName evidence="4">YfhO family protein</fullName>
    </recommendedName>
</protein>
<dbReference type="Proteomes" id="UP000321118">
    <property type="component" value="Unassembled WGS sequence"/>
</dbReference>
<feature type="transmembrane region" description="Helical" evidence="1">
    <location>
        <begin position="230"/>
        <end position="254"/>
    </location>
</feature>
<dbReference type="OrthoDB" id="3752109at2"/>
<feature type="transmembrane region" description="Helical" evidence="1">
    <location>
        <begin position="180"/>
        <end position="199"/>
    </location>
</feature>
<dbReference type="PANTHER" id="PTHR38454">
    <property type="entry name" value="INTEGRAL MEMBRANE PROTEIN-RELATED"/>
    <property type="match status" value="1"/>
</dbReference>
<dbReference type="RefSeq" id="WP_146927431.1">
    <property type="nucleotide sequence ID" value="NZ_BJUB01000006.1"/>
</dbReference>
<feature type="transmembrane region" description="Helical" evidence="1">
    <location>
        <begin position="497"/>
        <end position="514"/>
    </location>
</feature>
<accession>A0A510V430</accession>
<keyword evidence="3" id="KW-1185">Reference proteome</keyword>
<comment type="caution">
    <text evidence="2">The sequence shown here is derived from an EMBL/GenBank/DDBJ whole genome shotgun (WGS) entry which is preliminary data.</text>
</comment>
<organism evidence="2 3">
    <name type="scientific">Cellulomonas xylanilytica</name>
    <dbReference type="NCBI Taxonomy" id="233583"/>
    <lineage>
        <taxon>Bacteria</taxon>
        <taxon>Bacillati</taxon>
        <taxon>Actinomycetota</taxon>
        <taxon>Actinomycetes</taxon>
        <taxon>Micrococcales</taxon>
        <taxon>Cellulomonadaceae</taxon>
        <taxon>Cellulomonas</taxon>
    </lineage>
</organism>
<dbReference type="InterPro" id="IPR018580">
    <property type="entry name" value="Uncharacterised_YfhO"/>
</dbReference>
<evidence type="ECO:0008006" key="4">
    <source>
        <dbReference type="Google" id="ProtNLM"/>
    </source>
</evidence>
<evidence type="ECO:0000313" key="3">
    <source>
        <dbReference type="Proteomes" id="UP000321118"/>
    </source>
</evidence>
<reference evidence="2 3" key="1">
    <citation type="submission" date="2019-07" db="EMBL/GenBank/DDBJ databases">
        <title>Whole genome shotgun sequence of Cellulomonas xylanilytica NBRC 101102.</title>
        <authorList>
            <person name="Hosoyama A."/>
            <person name="Uohara A."/>
            <person name="Ohji S."/>
            <person name="Ichikawa N."/>
        </authorList>
    </citation>
    <scope>NUCLEOTIDE SEQUENCE [LARGE SCALE GENOMIC DNA]</scope>
    <source>
        <strain evidence="2 3">NBRC 101102</strain>
    </source>
</reference>
<feature type="transmembrane region" description="Helical" evidence="1">
    <location>
        <begin position="30"/>
        <end position="54"/>
    </location>
</feature>
<keyword evidence="1" id="KW-0472">Membrane</keyword>
<dbReference type="AlphaFoldDB" id="A0A510V430"/>
<evidence type="ECO:0000313" key="2">
    <source>
        <dbReference type="EMBL" id="GEK21637.1"/>
    </source>
</evidence>
<feature type="transmembrane region" description="Helical" evidence="1">
    <location>
        <begin position="461"/>
        <end position="482"/>
    </location>
</feature>
<feature type="transmembrane region" description="Helical" evidence="1">
    <location>
        <begin position="526"/>
        <end position="546"/>
    </location>
</feature>
<proteinExistence type="predicted"/>
<feature type="transmembrane region" description="Helical" evidence="1">
    <location>
        <begin position="274"/>
        <end position="297"/>
    </location>
</feature>
<sequence length="952" mass="99732">MTPEPGRTAGPAVGAFQRARATGRRRARSLLAAAHTVSPTTAVAWAAVVAFALLGVGPALLGTAVFSGTDLVNELAPWKSYDYGDGTVRNPWPGDTVDSVTPRILLLKHTLLSGHILWWNPYVAGGSPLGALPDSSFFSPMAWPWLVLPDTYAPGVVKLVEIAVAATGMALLLRRLGLSPAARAVGALAFVSSGFMIAWTGWPQTRVAALVPLLLWAVERVVADRRWRDALLVAVILASMLLGGFPAVVAYAAYTAVGYAVVRLWRARATAREWLTSVAIGASGALLGVGLAAWQLVPFALNATSSISLERRSQSPTMHLDWSALATAFAPGILGEVDSPFWGGSRNPVERFSFVGATVLVLVVAAFARRGRRVTPVLVFSVVGAALCVAVVYGGVLLGLVQRLPGFDISYVGRLRLVVGLLLAIAAAYGFDQVRDRLSATRVDAASAPATATRRPSPGTVVLATVGLVVTVALVVAVVRALDSAPSASLPDAREDLVVGVVLVALSVLVVVVARTARHRRVATAGVLLVPVLLAGQAIAVAGSWWPRSPVESFYPATATHAFLAENLHGDRFTSTGFTMLPGSSTAYELRSTTGHAFHTEQWRDLLEAADPEAMRTYTYSTMSLAALASPVLDRTATRFMVVAPDEPVAGRYVPTGSLSSLATTRAGSRATAAPVAGVVRGARIDLPEGIDAPGTVHLRVSLLDASGQVVSSTVGEVAGTPEPVSVWVALTTPAGDGPFRLRVEALEDVDLVLPTDEEGRWVVVAVVADDGATVVHTGDATVYQRDTAMPRFRWASRAQVVPDADRRVALLAGGSVAPDTVLLDDRADLRETDPAATGSITVEGDDGDTIALRVTSDGPGYAVVADALRPGWVVAVDGVRVTPVRADHAMWAVPLGGGDHRVVLTYVPPGLRVGALVTTASLLVVAVSAAGLVVRRTRRRRAGRPDDEAAR</sequence>
<keyword evidence="1" id="KW-0812">Transmembrane</keyword>
<feature type="transmembrane region" description="Helical" evidence="1">
    <location>
        <begin position="377"/>
        <end position="401"/>
    </location>
</feature>
<feature type="transmembrane region" description="Helical" evidence="1">
    <location>
        <begin position="413"/>
        <end position="431"/>
    </location>
</feature>
<feature type="transmembrane region" description="Helical" evidence="1">
    <location>
        <begin position="152"/>
        <end position="173"/>
    </location>
</feature>
<dbReference type="EMBL" id="BJUB01000006">
    <property type="protein sequence ID" value="GEK21637.1"/>
    <property type="molecule type" value="Genomic_DNA"/>
</dbReference>
<name>A0A510V430_9CELL</name>
<evidence type="ECO:0000256" key="1">
    <source>
        <dbReference type="SAM" id="Phobius"/>
    </source>
</evidence>
<feature type="transmembrane region" description="Helical" evidence="1">
    <location>
        <begin position="349"/>
        <end position="368"/>
    </location>
</feature>
<dbReference type="Pfam" id="PF09586">
    <property type="entry name" value="YfhO"/>
    <property type="match status" value="2"/>
</dbReference>